<dbReference type="FunFam" id="3.40.50.280:FF:000003">
    <property type="entry name" value="Dimethylamine methyltransferase corrinoid protein"/>
    <property type="match status" value="1"/>
</dbReference>
<dbReference type="UniPathway" id="UPA00051">
    <property type="reaction ID" value="UER00081"/>
</dbReference>
<dbReference type="NCBIfam" id="NF005719">
    <property type="entry name" value="PRK07535.1"/>
    <property type="match status" value="1"/>
</dbReference>
<comment type="pathway">
    <text evidence="4">Amino-acid biosynthesis; L-methionine biosynthesis via de novo pathway; L-methionine from L-homocysteine (MetH route): step 1/1.</text>
</comment>
<dbReference type="Pfam" id="PF02310">
    <property type="entry name" value="B12-binding"/>
    <property type="match status" value="1"/>
</dbReference>
<dbReference type="InterPro" id="IPR036594">
    <property type="entry name" value="Meth_synthase_dom"/>
</dbReference>
<dbReference type="GO" id="GO:0046653">
    <property type="term" value="P:tetrahydrofolate metabolic process"/>
    <property type="evidence" value="ECO:0007669"/>
    <property type="project" value="TreeGrafter"/>
</dbReference>
<evidence type="ECO:0000256" key="13">
    <source>
        <dbReference type="ARBA" id="ARBA00022691"/>
    </source>
</evidence>
<comment type="cofactor">
    <cofactor evidence="3">
        <name>methylcob(III)alamin</name>
        <dbReference type="ChEBI" id="CHEBI:28115"/>
    </cofactor>
</comment>
<comment type="cofactor">
    <cofactor evidence="2 20">
        <name>Zn(2+)</name>
        <dbReference type="ChEBI" id="CHEBI:29105"/>
    </cofactor>
</comment>
<sequence>MGTMLQSYGMKAGEIPERYNLERAEVIAGIHSAYIEAGAQVLTTNTFNANRFKLAGSGLNLAAVIRTAVEIARWTAKDNEEILVALDIGPLGQLMEPYGTLSFDEAYEAFAEQIRAGAAAGADLILIETMSDLYEAKAAILAARENADLPVFCTMTFQEDGRTLTGADPLTVVNVLQSLGVTALGINCSLGPKEVLPLVREMLRFAQVPVLVQPNAGLPQLVGEDMVFQITPADFAAYGREMAAAGVRILGGCCGTTPAHIKALKNMLADLKPVAIKAPRLTAASSGTTTVPLGGPVKIIGERINPNGKRRLQKALREGELDYLLREAVDQQDNGAHILDLNVGLPEIDEKAVMVKAVKEIQGVVNLPLQIDSVTPEVIEAAVRIYNGRPIINSVNGEAKSMAALLPIVKKYGCLVVALTLDEHGIPKTAEERLAIAERIIKTAAEYGIPKEDIIVDCLVLTASAQQQEVQETVKALRLVKEKLGVKTTLGVSNVSFGLPARDLLNRTFLAAALAAGLDAPIMNPLDAEMRATVKAFNVLWNHDRDGQEFIATYAGLEDKAGKKAEDQAKAQSEAERKELTKIVLAGLKEEAAKAVRALLKEEDGLAIVDRYLIPALDRVGDGYEKGELFLPQLIQAAETVKRAFAVIKEDLEKNKTAAVGKGKIVIATVKGDVHDIGKNIVKILLENYGFEVYDLGKDVPIEHIVEKVKQAEAPLVGLSALMTTTVKNMEETIKALRHHCPQAKIMVGGAVLNADYAQKIGADFYGKDAREAVKIAERVFQEKNSPAEAENNLTAGDLI</sequence>
<dbReference type="InterPro" id="IPR036589">
    <property type="entry name" value="HCY_dom_sf"/>
</dbReference>
<reference evidence="25" key="1">
    <citation type="submission" date="2020-06" db="EMBL/GenBank/DDBJ databases">
        <title>Novel chitinolytic bacterium.</title>
        <authorList>
            <person name="Ungkulpasvich U."/>
            <person name="Kosugi A."/>
            <person name="Uke A."/>
        </authorList>
    </citation>
    <scope>NUCLEOTIDE SEQUENCE</scope>
    <source>
        <strain evidence="25">UUS1-1</strain>
    </source>
</reference>
<evidence type="ECO:0000313" key="26">
    <source>
        <dbReference type="Proteomes" id="UP000657177"/>
    </source>
</evidence>
<dbReference type="SUPFAM" id="SSF47644">
    <property type="entry name" value="Methionine synthase domain"/>
    <property type="match status" value="1"/>
</dbReference>
<dbReference type="PROSITE" id="PS50972">
    <property type="entry name" value="PTERIN_BINDING"/>
    <property type="match status" value="1"/>
</dbReference>
<dbReference type="InterPro" id="IPR050554">
    <property type="entry name" value="Met_Synthase/Corrinoid"/>
</dbReference>
<evidence type="ECO:0000259" key="24">
    <source>
        <dbReference type="PROSITE" id="PS51337"/>
    </source>
</evidence>
<dbReference type="SMART" id="SM01018">
    <property type="entry name" value="B12-binding_2"/>
    <property type="match status" value="1"/>
</dbReference>
<dbReference type="EMBL" id="JAAKDE010000031">
    <property type="protein sequence ID" value="MBA2133961.1"/>
    <property type="molecule type" value="Genomic_DNA"/>
</dbReference>
<evidence type="ECO:0000256" key="20">
    <source>
        <dbReference type="PROSITE-ProRule" id="PRU00333"/>
    </source>
</evidence>
<feature type="domain" description="Pterin-binding" evidence="22">
    <location>
        <begin position="297"/>
        <end position="541"/>
    </location>
</feature>
<dbReference type="InterPro" id="IPR003759">
    <property type="entry name" value="Cbl-bd_cap"/>
</dbReference>
<evidence type="ECO:0000256" key="1">
    <source>
        <dbReference type="ARBA" id="ARBA00001700"/>
    </source>
</evidence>
<evidence type="ECO:0000256" key="4">
    <source>
        <dbReference type="ARBA" id="ARBA00005178"/>
    </source>
</evidence>
<keyword evidence="17" id="KW-0170">Cobalt</keyword>
<dbReference type="Gene3D" id="3.40.50.280">
    <property type="entry name" value="Cobalamin-binding domain"/>
    <property type="match status" value="1"/>
</dbReference>
<dbReference type="PROSITE" id="PS50970">
    <property type="entry name" value="HCY"/>
    <property type="match status" value="1"/>
</dbReference>
<organism evidence="25 26">
    <name type="scientific">Capillibacterium thermochitinicola</name>
    <dbReference type="NCBI Taxonomy" id="2699427"/>
    <lineage>
        <taxon>Bacteria</taxon>
        <taxon>Bacillati</taxon>
        <taxon>Bacillota</taxon>
        <taxon>Capillibacterium</taxon>
    </lineage>
</organism>
<dbReference type="PROSITE" id="PS51332">
    <property type="entry name" value="B12_BINDING"/>
    <property type="match status" value="1"/>
</dbReference>
<dbReference type="GO" id="GO:0032259">
    <property type="term" value="P:methylation"/>
    <property type="evidence" value="ECO:0007669"/>
    <property type="project" value="UniProtKB-KW"/>
</dbReference>
<dbReference type="GO" id="GO:0050667">
    <property type="term" value="P:homocysteine metabolic process"/>
    <property type="evidence" value="ECO:0007669"/>
    <property type="project" value="TreeGrafter"/>
</dbReference>
<dbReference type="InterPro" id="IPR000489">
    <property type="entry name" value="Pterin-binding_dom"/>
</dbReference>
<dbReference type="InterPro" id="IPR017215">
    <property type="entry name" value="MetH_bac"/>
</dbReference>
<dbReference type="Gene3D" id="3.20.20.330">
    <property type="entry name" value="Homocysteine-binding-like domain"/>
    <property type="match status" value="1"/>
</dbReference>
<evidence type="ECO:0000256" key="18">
    <source>
        <dbReference type="ARBA" id="ARBA00025552"/>
    </source>
</evidence>
<dbReference type="InterPro" id="IPR036724">
    <property type="entry name" value="Cobalamin-bd_sf"/>
</dbReference>
<gene>
    <name evidence="25" type="ORF">G5B42_10505</name>
</gene>
<feature type="domain" description="B12-binding N-terminal" evidence="24">
    <location>
        <begin position="567"/>
        <end position="660"/>
    </location>
</feature>
<comment type="function">
    <text evidence="18">Catalyzes the transfer of a methyl group from methyl-cobalamin to homocysteine, yielding enzyme-bound cob(I)alamin and methionine. Subsequently, remethylates the cofactor using methyltetrahydrofolate.</text>
</comment>
<feature type="binding site" evidence="20">
    <location>
        <position position="188"/>
    </location>
    <ligand>
        <name>Zn(2+)</name>
        <dbReference type="ChEBI" id="CHEBI:29105"/>
    </ligand>
</feature>
<comment type="caution">
    <text evidence="25">The sequence shown here is derived from an EMBL/GenBank/DDBJ whole genome shotgun (WGS) entry which is preliminary data.</text>
</comment>
<evidence type="ECO:0000256" key="9">
    <source>
        <dbReference type="ARBA" id="ARBA00022603"/>
    </source>
</evidence>
<evidence type="ECO:0000256" key="10">
    <source>
        <dbReference type="ARBA" id="ARBA00022605"/>
    </source>
</evidence>
<comment type="similarity">
    <text evidence="5">Belongs to the vitamin-B12 dependent methionine synthase family.</text>
</comment>
<evidence type="ECO:0000256" key="3">
    <source>
        <dbReference type="ARBA" id="ARBA00001956"/>
    </source>
</evidence>
<evidence type="ECO:0000256" key="16">
    <source>
        <dbReference type="ARBA" id="ARBA00023167"/>
    </source>
</evidence>
<keyword evidence="13" id="KW-0949">S-adenosyl-L-methionine</keyword>
<keyword evidence="11" id="KW-0846">Cobalamin</keyword>
<evidence type="ECO:0000256" key="6">
    <source>
        <dbReference type="ARBA" id="ARBA00010854"/>
    </source>
</evidence>
<dbReference type="PANTHER" id="PTHR45833">
    <property type="entry name" value="METHIONINE SYNTHASE"/>
    <property type="match status" value="1"/>
</dbReference>
<name>A0A8J6I200_9FIRM</name>
<dbReference type="AlphaFoldDB" id="A0A8J6I200"/>
<evidence type="ECO:0000313" key="25">
    <source>
        <dbReference type="EMBL" id="MBA2133961.1"/>
    </source>
</evidence>
<evidence type="ECO:0000256" key="19">
    <source>
        <dbReference type="ARBA" id="ARBA00031040"/>
    </source>
</evidence>
<evidence type="ECO:0000256" key="5">
    <source>
        <dbReference type="ARBA" id="ARBA00010398"/>
    </source>
</evidence>
<keyword evidence="9 20" id="KW-0489">Methyltransferase</keyword>
<dbReference type="EC" id="2.1.1.13" evidence="7"/>
<dbReference type="InterPro" id="IPR003726">
    <property type="entry name" value="HCY_dom"/>
</dbReference>
<feature type="domain" description="B12-binding" evidence="23">
    <location>
        <begin position="662"/>
        <end position="791"/>
    </location>
</feature>
<dbReference type="SUPFAM" id="SSF82282">
    <property type="entry name" value="Homocysteine S-methyltransferase"/>
    <property type="match status" value="1"/>
</dbReference>
<dbReference type="GO" id="GO:0008705">
    <property type="term" value="F:methionine synthase activity"/>
    <property type="evidence" value="ECO:0007669"/>
    <property type="project" value="UniProtKB-EC"/>
</dbReference>
<feature type="domain" description="Hcy-binding" evidence="21">
    <location>
        <begin position="1"/>
        <end position="268"/>
    </location>
</feature>
<dbReference type="InterPro" id="IPR011005">
    <property type="entry name" value="Dihydropteroate_synth-like_sf"/>
</dbReference>
<evidence type="ECO:0000256" key="12">
    <source>
        <dbReference type="ARBA" id="ARBA00022679"/>
    </source>
</evidence>
<evidence type="ECO:0000256" key="14">
    <source>
        <dbReference type="ARBA" id="ARBA00022723"/>
    </source>
</evidence>
<keyword evidence="26" id="KW-1185">Reference proteome</keyword>
<keyword evidence="12 20" id="KW-0808">Transferase</keyword>
<comment type="similarity">
    <text evidence="6">Belongs to the methylamine corrinoid protein family.</text>
</comment>
<dbReference type="GO" id="GO:0005829">
    <property type="term" value="C:cytosol"/>
    <property type="evidence" value="ECO:0007669"/>
    <property type="project" value="TreeGrafter"/>
</dbReference>
<keyword evidence="10" id="KW-0028">Amino-acid biosynthesis</keyword>
<dbReference type="SUPFAM" id="SSF52242">
    <property type="entry name" value="Cobalamin (vitamin B12)-binding domain"/>
    <property type="match status" value="1"/>
</dbReference>
<dbReference type="Pfam" id="PF00809">
    <property type="entry name" value="Pterin_bind"/>
    <property type="match status" value="1"/>
</dbReference>
<evidence type="ECO:0000256" key="2">
    <source>
        <dbReference type="ARBA" id="ARBA00001947"/>
    </source>
</evidence>
<dbReference type="SUPFAM" id="SSF51717">
    <property type="entry name" value="Dihydropteroate synthetase-like"/>
    <property type="match status" value="1"/>
</dbReference>
<evidence type="ECO:0000256" key="11">
    <source>
        <dbReference type="ARBA" id="ARBA00022628"/>
    </source>
</evidence>
<evidence type="ECO:0000256" key="15">
    <source>
        <dbReference type="ARBA" id="ARBA00022833"/>
    </source>
</evidence>
<dbReference type="CDD" id="cd02070">
    <property type="entry name" value="corrinoid_protein_B12-BD"/>
    <property type="match status" value="1"/>
</dbReference>
<evidence type="ECO:0000256" key="8">
    <source>
        <dbReference type="ARBA" id="ARBA00013998"/>
    </source>
</evidence>
<accession>A0A8J6I200</accession>
<proteinExistence type="inferred from homology"/>
<dbReference type="GO" id="GO:0046872">
    <property type="term" value="F:metal ion binding"/>
    <property type="evidence" value="ECO:0007669"/>
    <property type="project" value="UniProtKB-KW"/>
</dbReference>
<feature type="binding site" evidence="20">
    <location>
        <position position="254"/>
    </location>
    <ligand>
        <name>Zn(2+)</name>
        <dbReference type="ChEBI" id="CHEBI:29105"/>
    </ligand>
</feature>
<dbReference type="Pfam" id="PF02607">
    <property type="entry name" value="B12-binding_2"/>
    <property type="match status" value="1"/>
</dbReference>
<comment type="catalytic activity">
    <reaction evidence="1">
        <text>(6S)-5-methyl-5,6,7,8-tetrahydrofolate + L-homocysteine = (6S)-5,6,7,8-tetrahydrofolate + L-methionine</text>
        <dbReference type="Rhea" id="RHEA:11172"/>
        <dbReference type="ChEBI" id="CHEBI:18608"/>
        <dbReference type="ChEBI" id="CHEBI:57453"/>
        <dbReference type="ChEBI" id="CHEBI:57844"/>
        <dbReference type="ChEBI" id="CHEBI:58199"/>
        <dbReference type="EC" id="2.1.1.13"/>
    </reaction>
</comment>
<dbReference type="PANTHER" id="PTHR45833:SF1">
    <property type="entry name" value="METHIONINE SYNTHASE"/>
    <property type="match status" value="1"/>
</dbReference>
<keyword evidence="14 20" id="KW-0479">Metal-binding</keyword>
<dbReference type="Gene3D" id="3.20.20.20">
    <property type="entry name" value="Dihydropteroate synthase-like"/>
    <property type="match status" value="1"/>
</dbReference>
<evidence type="ECO:0000259" key="21">
    <source>
        <dbReference type="PROSITE" id="PS50970"/>
    </source>
</evidence>
<dbReference type="PROSITE" id="PS51337">
    <property type="entry name" value="B12_BINDING_NTER"/>
    <property type="match status" value="1"/>
</dbReference>
<keyword evidence="15 20" id="KW-0862">Zinc</keyword>
<dbReference type="GO" id="GO:0031419">
    <property type="term" value="F:cobalamin binding"/>
    <property type="evidence" value="ECO:0007669"/>
    <property type="project" value="UniProtKB-KW"/>
</dbReference>
<dbReference type="Gene3D" id="1.10.1240.10">
    <property type="entry name" value="Methionine synthase domain"/>
    <property type="match status" value="1"/>
</dbReference>
<evidence type="ECO:0000256" key="17">
    <source>
        <dbReference type="ARBA" id="ARBA00023285"/>
    </source>
</evidence>
<feature type="binding site" evidence="20">
    <location>
        <position position="253"/>
    </location>
    <ligand>
        <name>Zn(2+)</name>
        <dbReference type="ChEBI" id="CHEBI:29105"/>
    </ligand>
</feature>
<evidence type="ECO:0000259" key="22">
    <source>
        <dbReference type="PROSITE" id="PS50972"/>
    </source>
</evidence>
<dbReference type="Pfam" id="PF02574">
    <property type="entry name" value="S-methyl_trans"/>
    <property type="match status" value="1"/>
</dbReference>
<dbReference type="InterPro" id="IPR006158">
    <property type="entry name" value="Cobalamin-bd"/>
</dbReference>
<evidence type="ECO:0000259" key="23">
    <source>
        <dbReference type="PROSITE" id="PS51332"/>
    </source>
</evidence>
<dbReference type="PIRSF" id="PIRSF037472">
    <property type="entry name" value="DHPS_mtfrase"/>
    <property type="match status" value="1"/>
</dbReference>
<keyword evidence="16" id="KW-0486">Methionine biosynthesis</keyword>
<protein>
    <recommendedName>
        <fullName evidence="8">Methionine synthase</fullName>
        <ecNumber evidence="7">2.1.1.13</ecNumber>
    </recommendedName>
    <alternativeName>
        <fullName evidence="19">5-methyltetrahydrofolate--homocysteine methyltransferase</fullName>
    </alternativeName>
</protein>
<dbReference type="Proteomes" id="UP000657177">
    <property type="component" value="Unassembled WGS sequence"/>
</dbReference>
<evidence type="ECO:0000256" key="7">
    <source>
        <dbReference type="ARBA" id="ARBA00012032"/>
    </source>
</evidence>